<reference evidence="2 3" key="1">
    <citation type="submission" date="2011-02" db="EMBL/GenBank/DDBJ databases">
        <authorList>
            <person name="Nelson K.E."/>
            <person name="Sutton G."/>
            <person name="Torralba M."/>
            <person name="Durkin S."/>
            <person name="Harkins D."/>
            <person name="Montgomery R."/>
            <person name="Ziemer C."/>
            <person name="Klaassens E."/>
            <person name="Ocuiv P."/>
            <person name="Morrison M."/>
        </authorList>
    </citation>
    <scope>NUCLEOTIDE SEQUENCE [LARGE SCALE GENOMIC DNA]</scope>
    <source>
        <strain evidence="2 3">8</strain>
    </source>
</reference>
<feature type="transmembrane region" description="Helical" evidence="1">
    <location>
        <begin position="69"/>
        <end position="86"/>
    </location>
</feature>
<evidence type="ECO:0000313" key="3">
    <source>
        <dbReference type="Proteomes" id="UP000004259"/>
    </source>
</evidence>
<keyword evidence="3" id="KW-1185">Reference proteome</keyword>
<dbReference type="RefSeq" id="WP_002848180.1">
    <property type="nucleotide sequence ID" value="NZ_ADKM02000062.1"/>
</dbReference>
<protein>
    <submittedName>
        <fullName evidence="2">Uncharacterized protein</fullName>
    </submittedName>
</protein>
<gene>
    <name evidence="2" type="ORF">CUS_7928</name>
</gene>
<organism evidence="2 3">
    <name type="scientific">Ruminococcus albus 8</name>
    <dbReference type="NCBI Taxonomy" id="246199"/>
    <lineage>
        <taxon>Bacteria</taxon>
        <taxon>Bacillati</taxon>
        <taxon>Bacillota</taxon>
        <taxon>Clostridia</taxon>
        <taxon>Eubacteriales</taxon>
        <taxon>Oscillospiraceae</taxon>
        <taxon>Ruminococcus</taxon>
    </lineage>
</organism>
<proteinExistence type="predicted"/>
<sequence length="217" mass="24648">MDNKVDFYRRLDSADAQKYEKIDNFLALSARFSPKRIRQKKILTITLVAFIAALFLFMCLAADDLSVRIMSLLTLPALFAGAYYSVRKLNNNFFPEMERVNTIIETDGIDAVFEGLMKARNMSVSGCSSDGRYVYIAGKTMCRLANIQKVSKRYVSHGRGGSYHVFIEVADEMGLNEIDLKQLRGLPMTQDKELQRINAEITIMKFALEKAEKQGEM</sequence>
<keyword evidence="1" id="KW-0472">Membrane</keyword>
<dbReference type="Proteomes" id="UP000004259">
    <property type="component" value="Unassembled WGS sequence"/>
</dbReference>
<comment type="caution">
    <text evidence="2">The sequence shown here is derived from an EMBL/GenBank/DDBJ whole genome shotgun (WGS) entry which is preliminary data.</text>
</comment>
<keyword evidence="1" id="KW-1133">Transmembrane helix</keyword>
<evidence type="ECO:0000256" key="1">
    <source>
        <dbReference type="SAM" id="Phobius"/>
    </source>
</evidence>
<feature type="transmembrane region" description="Helical" evidence="1">
    <location>
        <begin position="42"/>
        <end position="63"/>
    </location>
</feature>
<accession>E9SAG6</accession>
<dbReference type="EMBL" id="ADKM02000062">
    <property type="protein sequence ID" value="EGC03506.1"/>
    <property type="molecule type" value="Genomic_DNA"/>
</dbReference>
<evidence type="ECO:0000313" key="2">
    <source>
        <dbReference type="EMBL" id="EGC03506.1"/>
    </source>
</evidence>
<dbReference type="OrthoDB" id="1820758at2"/>
<dbReference type="AlphaFoldDB" id="E9SAG6"/>
<dbReference type="STRING" id="246199.CUS_7928"/>
<keyword evidence="1" id="KW-0812">Transmembrane</keyword>
<name>E9SAG6_RUMAL</name>